<dbReference type="OMA" id="CISTIAE"/>
<accession>A0A1D2N1R4</accession>
<keyword evidence="1" id="KW-0472">Membrane</keyword>
<dbReference type="EMBL" id="LJIJ01000318">
    <property type="protein sequence ID" value="ODM98835.1"/>
    <property type="molecule type" value="Genomic_DNA"/>
</dbReference>
<keyword evidence="1" id="KW-0812">Transmembrane</keyword>
<proteinExistence type="predicted"/>
<dbReference type="AlphaFoldDB" id="A0A1D2N1R4"/>
<dbReference type="Proteomes" id="UP000094527">
    <property type="component" value="Unassembled WGS sequence"/>
</dbReference>
<name>A0A1D2N1R4_ORCCI</name>
<dbReference type="PANTHER" id="PTHR21177:SF7">
    <property type="entry name" value="GH11627P"/>
    <property type="match status" value="1"/>
</dbReference>
<dbReference type="Pfam" id="PF16033">
    <property type="entry name" value="DUF4789"/>
    <property type="match status" value="1"/>
</dbReference>
<organism evidence="3 4">
    <name type="scientific">Orchesella cincta</name>
    <name type="common">Springtail</name>
    <name type="synonym">Podura cincta</name>
    <dbReference type="NCBI Taxonomy" id="48709"/>
    <lineage>
        <taxon>Eukaryota</taxon>
        <taxon>Metazoa</taxon>
        <taxon>Ecdysozoa</taxon>
        <taxon>Arthropoda</taxon>
        <taxon>Hexapoda</taxon>
        <taxon>Collembola</taxon>
        <taxon>Entomobryomorpha</taxon>
        <taxon>Entomobryoidea</taxon>
        <taxon>Orchesellidae</taxon>
        <taxon>Orchesellinae</taxon>
        <taxon>Orchesella</taxon>
    </lineage>
</organism>
<reference evidence="3 4" key="1">
    <citation type="journal article" date="2016" name="Genome Biol. Evol.">
        <title>Gene Family Evolution Reflects Adaptation to Soil Environmental Stressors in the Genome of the Collembolan Orchesella cincta.</title>
        <authorList>
            <person name="Faddeeva-Vakhrusheva A."/>
            <person name="Derks M.F."/>
            <person name="Anvar S.Y."/>
            <person name="Agamennone V."/>
            <person name="Suring W."/>
            <person name="Smit S."/>
            <person name="van Straalen N.M."/>
            <person name="Roelofs D."/>
        </authorList>
    </citation>
    <scope>NUCLEOTIDE SEQUENCE [LARGE SCALE GENOMIC DNA]</scope>
    <source>
        <tissue evidence="3">Mixed pool</tissue>
    </source>
</reference>
<dbReference type="PANTHER" id="PTHR21177">
    <property type="entry name" value="IP06524P-RELATED"/>
    <property type="match status" value="1"/>
</dbReference>
<evidence type="ECO:0000313" key="3">
    <source>
        <dbReference type="EMBL" id="ODM98835.1"/>
    </source>
</evidence>
<comment type="caution">
    <text evidence="3">The sequence shown here is derived from an EMBL/GenBank/DDBJ whole genome shotgun (WGS) entry which is preliminary data.</text>
</comment>
<gene>
    <name evidence="3" type="ORF">Ocin01_07846</name>
</gene>
<keyword evidence="4" id="KW-1185">Reference proteome</keyword>
<feature type="domain" description="DUF4789" evidence="2">
    <location>
        <begin position="85"/>
        <end position="182"/>
    </location>
</feature>
<dbReference type="InterPro" id="IPR031993">
    <property type="entry name" value="DUF4789"/>
</dbReference>
<keyword evidence="1" id="KW-1133">Transmembrane helix</keyword>
<feature type="transmembrane region" description="Helical" evidence="1">
    <location>
        <begin position="21"/>
        <end position="38"/>
    </location>
</feature>
<evidence type="ECO:0000259" key="2">
    <source>
        <dbReference type="Pfam" id="PF16033"/>
    </source>
</evidence>
<protein>
    <recommendedName>
        <fullName evidence="2">DUF4789 domain-containing protein</fullName>
    </recommendedName>
</protein>
<sequence length="249" mass="27903">MKFSSRYSTISRAVDRYSASLSFLSIVIIELLFLSGYSQAMPMQLLFPGSGEEVTPTTNGRLCEKYRYFHNETETCYKSKHQGPCPKSMIFYAVDKIYGDCDCAEVNHSRVFVYDISSNQCFKTFHQAYCHPGEWLILNNNSIPTCVPNKCQKLYESGTPQENEDHPVVLLNNKCVRLLKSDPEFCASPHEVTVDTNTGIPICSSSLGTAEYDLGVKGSFKCRPGTRRDRLGKCRSTNTKVSFSPSSSS</sequence>
<evidence type="ECO:0000256" key="1">
    <source>
        <dbReference type="SAM" id="Phobius"/>
    </source>
</evidence>
<evidence type="ECO:0000313" key="4">
    <source>
        <dbReference type="Proteomes" id="UP000094527"/>
    </source>
</evidence>